<protein>
    <recommendedName>
        <fullName evidence="3">Sulfotransferase domain-containing protein</fullName>
    </recommendedName>
</protein>
<dbReference type="InterPro" id="IPR027417">
    <property type="entry name" value="P-loop_NTPase"/>
</dbReference>
<dbReference type="Proteomes" id="UP000245168">
    <property type="component" value="Unassembled WGS sequence"/>
</dbReference>
<evidence type="ECO:0000313" key="2">
    <source>
        <dbReference type="Proteomes" id="UP000245168"/>
    </source>
</evidence>
<dbReference type="EMBL" id="QEXV01000002">
    <property type="protein sequence ID" value="PWE17945.1"/>
    <property type="molecule type" value="Genomic_DNA"/>
</dbReference>
<keyword evidence="2" id="KW-1185">Reference proteome</keyword>
<organism evidence="1 2">
    <name type="scientific">Marinicauda salina</name>
    <dbReference type="NCBI Taxonomy" id="2135793"/>
    <lineage>
        <taxon>Bacteria</taxon>
        <taxon>Pseudomonadati</taxon>
        <taxon>Pseudomonadota</taxon>
        <taxon>Alphaproteobacteria</taxon>
        <taxon>Maricaulales</taxon>
        <taxon>Maricaulaceae</taxon>
        <taxon>Marinicauda</taxon>
    </lineage>
</organism>
<dbReference type="SUPFAM" id="SSF52540">
    <property type="entry name" value="P-loop containing nucleoside triphosphate hydrolases"/>
    <property type="match status" value="1"/>
</dbReference>
<dbReference type="OrthoDB" id="9804504at2"/>
<dbReference type="RefSeq" id="WP_109252299.1">
    <property type="nucleotide sequence ID" value="NZ_QEXV01000002.1"/>
</dbReference>
<gene>
    <name evidence="1" type="ORF">DDZ18_05055</name>
</gene>
<dbReference type="AlphaFoldDB" id="A0A2U2BVA1"/>
<name>A0A2U2BVA1_9PROT</name>
<evidence type="ECO:0000313" key="1">
    <source>
        <dbReference type="EMBL" id="PWE17945.1"/>
    </source>
</evidence>
<evidence type="ECO:0008006" key="3">
    <source>
        <dbReference type="Google" id="ProtNLM"/>
    </source>
</evidence>
<dbReference type="Gene3D" id="3.40.50.300">
    <property type="entry name" value="P-loop containing nucleotide triphosphate hydrolases"/>
    <property type="match status" value="1"/>
</dbReference>
<reference evidence="2" key="1">
    <citation type="submission" date="2018-05" db="EMBL/GenBank/DDBJ databases">
        <authorList>
            <person name="Liu B.-T."/>
        </authorList>
    </citation>
    <scope>NUCLEOTIDE SEQUENCE [LARGE SCALE GENOMIC DNA]</scope>
    <source>
        <strain evidence="2">WD6-1</strain>
    </source>
</reference>
<proteinExistence type="predicted"/>
<accession>A0A2U2BVA1</accession>
<sequence length="245" mass="27094">MNGGSGGERDDYVRFLIVFHPRCGSSWLRSMLAANANLEAGAELLADKQSADRQRAFMDAFYTKPRKNGIEAVGFKAGPHQIIDKPAFVEQVSRLGLRVIEITRDDLLKTSISQIRRGELAEQAKNATGKAVQNLVDGLDRPPPSTINPAELLRQLRRDDTARNDAKLVAGLASSPRLTLTYETLLRDRHAALDRVADFLGVEIAERDDFRPRKNTPDDLAEAVANLDEVREALLDSDYAGLIET</sequence>
<comment type="caution">
    <text evidence="1">The sequence shown here is derived from an EMBL/GenBank/DDBJ whole genome shotgun (WGS) entry which is preliminary data.</text>
</comment>